<dbReference type="AlphaFoldDB" id="A0A3P3XV31"/>
<protein>
    <submittedName>
        <fullName evidence="1">Uncharacterized protein</fullName>
    </submittedName>
</protein>
<name>A0A3P3XV31_9SPIR</name>
<reference evidence="1" key="1">
    <citation type="submission" date="2017-02" db="EMBL/GenBank/DDBJ databases">
        <authorList>
            <person name="Regsiter A."/>
            <person name="William W."/>
        </authorList>
    </citation>
    <scope>NUCLEOTIDE SEQUENCE</scope>
    <source>
        <strain evidence="1">BdmA 4</strain>
    </source>
</reference>
<accession>A0A3P3XV31</accession>
<gene>
    <name evidence="1" type="ORF">SPIRO4BDMA_80151</name>
</gene>
<sequence>MGLLRFLLWDAVLPLKINAENLGRCFKFTLVKTSSVI</sequence>
<evidence type="ECO:0000313" key="1">
    <source>
        <dbReference type="EMBL" id="SLM20044.1"/>
    </source>
</evidence>
<dbReference type="EMBL" id="FWDO01000008">
    <property type="protein sequence ID" value="SLM20044.1"/>
    <property type="molecule type" value="Genomic_DNA"/>
</dbReference>
<organism evidence="1">
    <name type="scientific">uncultured spirochete</name>
    <dbReference type="NCBI Taxonomy" id="156406"/>
    <lineage>
        <taxon>Bacteria</taxon>
        <taxon>Pseudomonadati</taxon>
        <taxon>Spirochaetota</taxon>
        <taxon>Spirochaetia</taxon>
        <taxon>Spirochaetales</taxon>
        <taxon>environmental samples</taxon>
    </lineage>
</organism>
<proteinExistence type="predicted"/>